<comment type="caution">
    <text evidence="5">The sequence shown here is derived from an EMBL/GenBank/DDBJ whole genome shotgun (WGS) entry which is preliminary data.</text>
</comment>
<dbReference type="EMBL" id="NCDQ01000077">
    <property type="protein sequence ID" value="OYX04448.1"/>
    <property type="molecule type" value="Genomic_DNA"/>
</dbReference>
<keyword evidence="3 5" id="KW-0808">Transferase</keyword>
<evidence type="ECO:0000259" key="4">
    <source>
        <dbReference type="Pfam" id="PF00534"/>
    </source>
</evidence>
<dbReference type="Proteomes" id="UP000215616">
    <property type="component" value="Unassembled WGS sequence"/>
</dbReference>
<evidence type="ECO:0000313" key="6">
    <source>
        <dbReference type="Proteomes" id="UP000215616"/>
    </source>
</evidence>
<sequence>MTTILHAMLGKGLGGLEQVFLDYQPILEAWAARQGGRCLGVVRKGGKVAAAQADRAPPLTVMPALTDWDPITLSAARKLVRAYQPALILSHGQRPARVFDKAASASVVRAVCLHKPSFDVTPGAHYVCVGRHLAALAIERGAPADHVWFVPNAVKPPNAEARPFTREGQPTKIVAAGRLHPKKGFDVLIRAVGKLRAWDYDVTCEIAGEGDERGVLEELIQELDLEACVSLKGWTDDVAGFLATGDLFAFPSHQEGFPLTLLEAMAVGLPVVASEIDGPLEIVTDGTDGRLVPDDDPDRLAEALAELMSDRSAAQRLGAAARRLVLTEYSPAELARRLDAALDGMTSRA</sequence>
<evidence type="ECO:0000256" key="2">
    <source>
        <dbReference type="ARBA" id="ARBA00022676"/>
    </source>
</evidence>
<evidence type="ECO:0000313" key="5">
    <source>
        <dbReference type="EMBL" id="OYX04448.1"/>
    </source>
</evidence>
<organism evidence="5 6">
    <name type="scientific">Caulobacter vibrioides</name>
    <name type="common">Caulobacter crescentus</name>
    <dbReference type="NCBI Taxonomy" id="155892"/>
    <lineage>
        <taxon>Bacteria</taxon>
        <taxon>Pseudomonadati</taxon>
        <taxon>Pseudomonadota</taxon>
        <taxon>Alphaproteobacteria</taxon>
        <taxon>Caulobacterales</taxon>
        <taxon>Caulobacteraceae</taxon>
        <taxon>Caulobacter</taxon>
    </lineage>
</organism>
<dbReference type="Pfam" id="PF00534">
    <property type="entry name" value="Glycos_transf_1"/>
    <property type="match status" value="1"/>
</dbReference>
<evidence type="ECO:0000256" key="3">
    <source>
        <dbReference type="ARBA" id="ARBA00022679"/>
    </source>
</evidence>
<evidence type="ECO:0000256" key="1">
    <source>
        <dbReference type="ARBA" id="ARBA00009481"/>
    </source>
</evidence>
<dbReference type="GO" id="GO:0016757">
    <property type="term" value="F:glycosyltransferase activity"/>
    <property type="evidence" value="ECO:0007669"/>
    <property type="project" value="UniProtKB-KW"/>
</dbReference>
<feature type="domain" description="Glycosyl transferase family 1" evidence="4">
    <location>
        <begin position="166"/>
        <end position="323"/>
    </location>
</feature>
<accession>A0A258D9K2</accession>
<dbReference type="Gene3D" id="3.40.50.2000">
    <property type="entry name" value="Glycogen Phosphorylase B"/>
    <property type="match status" value="2"/>
</dbReference>
<protein>
    <submittedName>
        <fullName evidence="5">Glycosyltransferase</fullName>
    </submittedName>
</protein>
<dbReference type="InterPro" id="IPR001296">
    <property type="entry name" value="Glyco_trans_1"/>
</dbReference>
<dbReference type="CDD" id="cd03811">
    <property type="entry name" value="GT4_GT28_WabH-like"/>
    <property type="match status" value="1"/>
</dbReference>
<dbReference type="AlphaFoldDB" id="A0A258D9K2"/>
<dbReference type="PANTHER" id="PTHR12526:SF640">
    <property type="entry name" value="COLANIC ACID BIOSYNTHESIS GLYCOSYLTRANSFERASE WCAL-RELATED"/>
    <property type="match status" value="1"/>
</dbReference>
<gene>
    <name evidence="5" type="ORF">B7Z12_06570</name>
</gene>
<dbReference type="PANTHER" id="PTHR12526">
    <property type="entry name" value="GLYCOSYLTRANSFERASE"/>
    <property type="match status" value="1"/>
</dbReference>
<reference evidence="5 6" key="1">
    <citation type="submission" date="2017-03" db="EMBL/GenBank/DDBJ databases">
        <title>Lifting the veil on microbial sulfur biogeochemistry in mining wastewaters.</title>
        <authorList>
            <person name="Kantor R.S."/>
            <person name="Colenbrander Nelson T."/>
            <person name="Marshall S."/>
            <person name="Bennett D."/>
            <person name="Apte S."/>
            <person name="Camacho D."/>
            <person name="Thomas B.C."/>
            <person name="Warren L.A."/>
            <person name="Banfield J.F."/>
        </authorList>
    </citation>
    <scope>NUCLEOTIDE SEQUENCE [LARGE SCALE GENOMIC DNA]</scope>
    <source>
        <strain evidence="5">32-67-7</strain>
    </source>
</reference>
<keyword evidence="2" id="KW-0328">Glycosyltransferase</keyword>
<name>A0A258D9K2_CAUVI</name>
<dbReference type="SUPFAM" id="SSF53756">
    <property type="entry name" value="UDP-Glycosyltransferase/glycogen phosphorylase"/>
    <property type="match status" value="1"/>
</dbReference>
<comment type="similarity">
    <text evidence="1">Belongs to the glycosyltransferase group 1 family. Glycosyltransferase 4 subfamily.</text>
</comment>
<proteinExistence type="inferred from homology"/>